<dbReference type="Pfam" id="PF23771">
    <property type="entry name" value="DUF7168"/>
    <property type="match status" value="1"/>
</dbReference>
<dbReference type="EMBL" id="FNRJ01000001">
    <property type="protein sequence ID" value="SDZ95959.1"/>
    <property type="molecule type" value="Genomic_DNA"/>
</dbReference>
<dbReference type="InterPro" id="IPR024498">
    <property type="entry name" value="DUF2786"/>
</dbReference>
<dbReference type="InterPro" id="IPR055592">
    <property type="entry name" value="DUF7168"/>
</dbReference>
<evidence type="ECO:0000259" key="3">
    <source>
        <dbReference type="Pfam" id="PF23771"/>
    </source>
</evidence>
<gene>
    <name evidence="4" type="ORF">SAMN02745729_10182</name>
</gene>
<feature type="region of interest" description="Disordered" evidence="1">
    <location>
        <begin position="214"/>
        <end position="233"/>
    </location>
</feature>
<evidence type="ECO:0000313" key="5">
    <source>
        <dbReference type="Proteomes" id="UP000242469"/>
    </source>
</evidence>
<evidence type="ECO:0000259" key="2">
    <source>
        <dbReference type="Pfam" id="PF10979"/>
    </source>
</evidence>
<dbReference type="PIRSF" id="PIRSF028111">
    <property type="entry name" value="UCP028111"/>
    <property type="match status" value="1"/>
</dbReference>
<dbReference type="Proteomes" id="UP000242469">
    <property type="component" value="Unassembled WGS sequence"/>
</dbReference>
<dbReference type="RefSeq" id="WP_175527527.1">
    <property type="nucleotide sequence ID" value="NZ_FNRJ01000001.1"/>
</dbReference>
<reference evidence="5" key="1">
    <citation type="submission" date="2016-10" db="EMBL/GenBank/DDBJ databases">
        <authorList>
            <person name="Varghese N."/>
            <person name="Submissions S."/>
        </authorList>
    </citation>
    <scope>NUCLEOTIDE SEQUENCE [LARGE SCALE GENOMIC DNA]</scope>
    <source>
        <strain evidence="5">DSM 11526</strain>
    </source>
</reference>
<dbReference type="Pfam" id="PF10979">
    <property type="entry name" value="DUF2786"/>
    <property type="match status" value="1"/>
</dbReference>
<name>A0A1H3X9D0_9GAMM</name>
<sequence>MSKDRIMKKIQKCLALSKSSNEHEAAAALRQAKVLMDKHQLTMSDVELNQLDVVEVEGKGLARPPRWKIMLYLTVARAFGCSSFTRGGHPVFVGTAPNPEVAKYALDVLLRQLELNKKEFLHSKAHFVDILDRGEKTKLGRGFAEGWVQGCYQTVEKFSASLSDDKHAEHKRKMEQQHNGKINKAAPGKRASESGIGRQAAAYGYQSGMKAQIHAGMSQDSGPDLLTAEGSQV</sequence>
<dbReference type="AlphaFoldDB" id="A0A1H3X9D0"/>
<dbReference type="InterPro" id="IPR016868">
    <property type="entry name" value="Phage_B3_Orf5"/>
</dbReference>
<evidence type="ECO:0000256" key="1">
    <source>
        <dbReference type="SAM" id="MobiDB-lite"/>
    </source>
</evidence>
<feature type="compositionally biased region" description="Basic and acidic residues" evidence="1">
    <location>
        <begin position="167"/>
        <end position="178"/>
    </location>
</feature>
<accession>A0A1H3X9D0</accession>
<organism evidence="4 5">
    <name type="scientific">Marinobacterium iners DSM 11526</name>
    <dbReference type="NCBI Taxonomy" id="1122198"/>
    <lineage>
        <taxon>Bacteria</taxon>
        <taxon>Pseudomonadati</taxon>
        <taxon>Pseudomonadota</taxon>
        <taxon>Gammaproteobacteria</taxon>
        <taxon>Oceanospirillales</taxon>
        <taxon>Oceanospirillaceae</taxon>
        <taxon>Marinobacterium</taxon>
    </lineage>
</organism>
<evidence type="ECO:0000313" key="4">
    <source>
        <dbReference type="EMBL" id="SDZ95959.1"/>
    </source>
</evidence>
<feature type="domain" description="DUF7168" evidence="3">
    <location>
        <begin position="53"/>
        <end position="177"/>
    </location>
</feature>
<protein>
    <submittedName>
        <fullName evidence="4">Uncharacterized protein</fullName>
    </submittedName>
</protein>
<proteinExistence type="predicted"/>
<feature type="domain" description="DUF2786" evidence="2">
    <location>
        <begin position="5"/>
        <end position="43"/>
    </location>
</feature>
<keyword evidence="5" id="KW-1185">Reference proteome</keyword>
<dbReference type="STRING" id="1122198.SAMN02745729_10182"/>
<feature type="region of interest" description="Disordered" evidence="1">
    <location>
        <begin position="167"/>
        <end position="197"/>
    </location>
</feature>